<dbReference type="GO" id="GO:0043041">
    <property type="term" value="P:amino acid activation for nonribosomal peptide biosynthetic process"/>
    <property type="evidence" value="ECO:0007669"/>
    <property type="project" value="TreeGrafter"/>
</dbReference>
<sequence length="214" mass="22197">MEAALKAADGVAVAAARTWALDGSTTLAGYVVPYEPCADDAAKSAFASAVRAEISTLLPGYMVPSSITVLDEMPTTESGKLNRPGLPQPAVSTTGHSQPPQTDTERALASVFVDLLPITEIGRFDDFFALGGDSILSVQLAARARDAGLPVSPRMVFENPTVQLLAAAVEAAPRADADDDSETRYAPMSTSGLSEDDLAAVTRSWAGSADRGTP</sequence>
<dbReference type="GO" id="GO:0044550">
    <property type="term" value="P:secondary metabolite biosynthetic process"/>
    <property type="evidence" value="ECO:0007669"/>
    <property type="project" value="TreeGrafter"/>
</dbReference>
<dbReference type="Gene3D" id="3.30.300.30">
    <property type="match status" value="1"/>
</dbReference>
<reference evidence="6" key="2">
    <citation type="journal article" date="2022" name="BMC Genomics">
        <title>Comparative genome analysis of mycobacteria focusing on tRNA and non-coding RNA.</title>
        <authorList>
            <person name="Behra P.R.K."/>
            <person name="Pettersson B.M.F."/>
            <person name="Ramesh M."/>
            <person name="Das S."/>
            <person name="Dasgupta S."/>
            <person name="Kirsebom L.A."/>
        </authorList>
    </citation>
    <scope>NUCLEOTIDE SEQUENCE</scope>
    <source>
        <strain evidence="6">CCUG 55640</strain>
    </source>
</reference>
<dbReference type="InterPro" id="IPR006162">
    <property type="entry name" value="Ppantetheine_attach_site"/>
</dbReference>
<evidence type="ECO:0000256" key="2">
    <source>
        <dbReference type="ARBA" id="ARBA00022450"/>
    </source>
</evidence>
<comment type="cofactor">
    <cofactor evidence="1">
        <name>pantetheine 4'-phosphate</name>
        <dbReference type="ChEBI" id="CHEBI:47942"/>
    </cofactor>
</comment>
<dbReference type="Pfam" id="PF00550">
    <property type="entry name" value="PP-binding"/>
    <property type="match status" value="1"/>
</dbReference>
<dbReference type="PANTHER" id="PTHR45527">
    <property type="entry name" value="NONRIBOSOMAL PEPTIDE SYNTHETASE"/>
    <property type="match status" value="1"/>
</dbReference>
<dbReference type="InterPro" id="IPR025110">
    <property type="entry name" value="AMP-bd_C"/>
</dbReference>
<feature type="region of interest" description="Disordered" evidence="4">
    <location>
        <begin position="75"/>
        <end position="103"/>
    </location>
</feature>
<name>A0AA41XUC7_9MYCO</name>
<proteinExistence type="predicted"/>
<evidence type="ECO:0000256" key="1">
    <source>
        <dbReference type="ARBA" id="ARBA00001957"/>
    </source>
</evidence>
<organism evidence="6 7">
    <name type="scientific">Mycobacterium alsense</name>
    <dbReference type="NCBI Taxonomy" id="324058"/>
    <lineage>
        <taxon>Bacteria</taxon>
        <taxon>Bacillati</taxon>
        <taxon>Actinomycetota</taxon>
        <taxon>Actinomycetes</taxon>
        <taxon>Mycobacteriales</taxon>
        <taxon>Mycobacteriaceae</taxon>
        <taxon>Mycobacterium</taxon>
    </lineage>
</organism>
<dbReference type="PROSITE" id="PS50075">
    <property type="entry name" value="CARRIER"/>
    <property type="match status" value="1"/>
</dbReference>
<dbReference type="Gene3D" id="1.10.1200.10">
    <property type="entry name" value="ACP-like"/>
    <property type="match status" value="1"/>
</dbReference>
<dbReference type="SMART" id="SM00823">
    <property type="entry name" value="PKS_PP"/>
    <property type="match status" value="1"/>
</dbReference>
<dbReference type="InterPro" id="IPR045851">
    <property type="entry name" value="AMP-bd_C_sf"/>
</dbReference>
<dbReference type="Proteomes" id="UP001141650">
    <property type="component" value="Unassembled WGS sequence"/>
</dbReference>
<feature type="region of interest" description="Disordered" evidence="4">
    <location>
        <begin position="172"/>
        <end position="199"/>
    </location>
</feature>
<dbReference type="InterPro" id="IPR009081">
    <property type="entry name" value="PP-bd_ACP"/>
</dbReference>
<dbReference type="EMBL" id="JACKVH010000029">
    <property type="protein sequence ID" value="MCV7381854.1"/>
    <property type="molecule type" value="Genomic_DNA"/>
</dbReference>
<dbReference type="InterPro" id="IPR036736">
    <property type="entry name" value="ACP-like_sf"/>
</dbReference>
<feature type="domain" description="Carrier" evidence="5">
    <location>
        <begin position="99"/>
        <end position="173"/>
    </location>
</feature>
<protein>
    <recommendedName>
        <fullName evidence="5">Carrier domain-containing protein</fullName>
    </recommendedName>
</protein>
<evidence type="ECO:0000313" key="7">
    <source>
        <dbReference type="Proteomes" id="UP001141650"/>
    </source>
</evidence>
<dbReference type="PROSITE" id="PS00012">
    <property type="entry name" value="PHOSPHOPANTETHEINE"/>
    <property type="match status" value="1"/>
</dbReference>
<reference evidence="6" key="1">
    <citation type="submission" date="2020-07" db="EMBL/GenBank/DDBJ databases">
        <authorList>
            <person name="Pettersson B.M.F."/>
            <person name="Behra P.R.K."/>
            <person name="Ramesh M."/>
            <person name="Das S."/>
            <person name="Dasgupta S."/>
            <person name="Kirsebom L.A."/>
        </authorList>
    </citation>
    <scope>NUCLEOTIDE SEQUENCE</scope>
    <source>
        <strain evidence="6">CCUG 55640</strain>
    </source>
</reference>
<dbReference type="SUPFAM" id="SSF47336">
    <property type="entry name" value="ACP-like"/>
    <property type="match status" value="1"/>
</dbReference>
<feature type="compositionally biased region" description="Polar residues" evidence="4">
    <location>
        <begin position="90"/>
        <end position="102"/>
    </location>
</feature>
<dbReference type="PANTHER" id="PTHR45527:SF1">
    <property type="entry name" value="FATTY ACID SYNTHASE"/>
    <property type="match status" value="1"/>
</dbReference>
<dbReference type="GO" id="GO:0005737">
    <property type="term" value="C:cytoplasm"/>
    <property type="evidence" value="ECO:0007669"/>
    <property type="project" value="TreeGrafter"/>
</dbReference>
<dbReference type="AlphaFoldDB" id="A0AA41XUC7"/>
<keyword evidence="2" id="KW-0596">Phosphopantetheine</keyword>
<evidence type="ECO:0000313" key="6">
    <source>
        <dbReference type="EMBL" id="MCV7381854.1"/>
    </source>
</evidence>
<dbReference type="FunFam" id="1.10.1200.10:FF:000005">
    <property type="entry name" value="Nonribosomal peptide synthetase 1"/>
    <property type="match status" value="1"/>
</dbReference>
<evidence type="ECO:0000256" key="4">
    <source>
        <dbReference type="SAM" id="MobiDB-lite"/>
    </source>
</evidence>
<evidence type="ECO:0000259" key="5">
    <source>
        <dbReference type="PROSITE" id="PS50075"/>
    </source>
</evidence>
<dbReference type="GO" id="GO:0031177">
    <property type="term" value="F:phosphopantetheine binding"/>
    <property type="evidence" value="ECO:0007669"/>
    <property type="project" value="InterPro"/>
</dbReference>
<keyword evidence="3" id="KW-0597">Phosphoprotein</keyword>
<dbReference type="Pfam" id="PF13193">
    <property type="entry name" value="AMP-binding_C"/>
    <property type="match status" value="1"/>
</dbReference>
<dbReference type="RefSeq" id="WP_169834946.1">
    <property type="nucleotide sequence ID" value="NZ_JACKVH010000029.1"/>
</dbReference>
<accession>A0AA41XUC7</accession>
<dbReference type="SUPFAM" id="SSF56801">
    <property type="entry name" value="Acetyl-CoA synthetase-like"/>
    <property type="match status" value="1"/>
</dbReference>
<comment type="caution">
    <text evidence="6">The sequence shown here is derived from an EMBL/GenBank/DDBJ whole genome shotgun (WGS) entry which is preliminary data.</text>
</comment>
<dbReference type="InterPro" id="IPR020806">
    <property type="entry name" value="PKS_PP-bd"/>
</dbReference>
<evidence type="ECO:0000256" key="3">
    <source>
        <dbReference type="ARBA" id="ARBA00022553"/>
    </source>
</evidence>
<gene>
    <name evidence="6" type="ORF">H7K38_24890</name>
</gene>